<name>A0AA36FIZ6_OCTVU</name>
<evidence type="ECO:0000313" key="1">
    <source>
        <dbReference type="EMBL" id="CAI9740796.1"/>
    </source>
</evidence>
<evidence type="ECO:0000313" key="2">
    <source>
        <dbReference type="Proteomes" id="UP001162480"/>
    </source>
</evidence>
<organism evidence="1 2">
    <name type="scientific">Octopus vulgaris</name>
    <name type="common">Common octopus</name>
    <dbReference type="NCBI Taxonomy" id="6645"/>
    <lineage>
        <taxon>Eukaryota</taxon>
        <taxon>Metazoa</taxon>
        <taxon>Spiralia</taxon>
        <taxon>Lophotrochozoa</taxon>
        <taxon>Mollusca</taxon>
        <taxon>Cephalopoda</taxon>
        <taxon>Coleoidea</taxon>
        <taxon>Octopodiformes</taxon>
        <taxon>Octopoda</taxon>
        <taxon>Incirrata</taxon>
        <taxon>Octopodidae</taxon>
        <taxon>Octopus</taxon>
    </lineage>
</organism>
<reference evidence="1" key="1">
    <citation type="submission" date="2023-08" db="EMBL/GenBank/DDBJ databases">
        <authorList>
            <person name="Alioto T."/>
            <person name="Alioto T."/>
            <person name="Gomez Garrido J."/>
        </authorList>
    </citation>
    <scope>NUCLEOTIDE SEQUENCE</scope>
</reference>
<accession>A0AA36FIZ6</accession>
<sequence>MLVHTYKHSHTSFVHIHTYTHTELKRCLIFLFSIPLPLHTHTHSHTSLLHTHTYTHAELKRSHFQFAITPSFFIHLSPLPFSFICCDREKHKNFIIVDDNSKAVSWQNR</sequence>
<dbReference type="AlphaFoldDB" id="A0AA36FIZ6"/>
<gene>
    <name evidence="1" type="ORF">OCTVUL_1B030714</name>
</gene>
<protein>
    <submittedName>
        <fullName evidence="1">Uncharacterized protein</fullName>
    </submittedName>
</protein>
<dbReference type="EMBL" id="OX597838">
    <property type="protein sequence ID" value="CAI9740796.1"/>
    <property type="molecule type" value="Genomic_DNA"/>
</dbReference>
<keyword evidence="2" id="KW-1185">Reference proteome</keyword>
<dbReference type="Proteomes" id="UP001162480">
    <property type="component" value="Chromosome 25"/>
</dbReference>
<proteinExistence type="predicted"/>